<keyword evidence="3" id="KW-1185">Reference proteome</keyword>
<protein>
    <recommendedName>
        <fullName evidence="4">Spermidine synthase</fullName>
    </recommendedName>
</protein>
<feature type="compositionally biased region" description="Basic and acidic residues" evidence="1">
    <location>
        <begin position="185"/>
        <end position="194"/>
    </location>
</feature>
<gene>
    <name evidence="2" type="ORF">AK812_SmicGene18840</name>
</gene>
<evidence type="ECO:0000313" key="2">
    <source>
        <dbReference type="EMBL" id="OLP98712.1"/>
    </source>
</evidence>
<dbReference type="OrthoDB" id="411785at2759"/>
<proteinExistence type="predicted"/>
<comment type="caution">
    <text evidence="2">The sequence shown here is derived from an EMBL/GenBank/DDBJ whole genome shotgun (WGS) entry which is preliminary data.</text>
</comment>
<dbReference type="AlphaFoldDB" id="A0A1Q9DU62"/>
<feature type="compositionally biased region" description="Low complexity" evidence="1">
    <location>
        <begin position="115"/>
        <end position="131"/>
    </location>
</feature>
<feature type="region of interest" description="Disordered" evidence="1">
    <location>
        <begin position="185"/>
        <end position="207"/>
    </location>
</feature>
<dbReference type="InterPro" id="IPR029063">
    <property type="entry name" value="SAM-dependent_MTases_sf"/>
</dbReference>
<evidence type="ECO:0000313" key="3">
    <source>
        <dbReference type="Proteomes" id="UP000186817"/>
    </source>
</evidence>
<feature type="region of interest" description="Disordered" evidence="1">
    <location>
        <begin position="105"/>
        <end position="131"/>
    </location>
</feature>
<sequence>MVKTRRCERYCDNAALRLPEALLEAKGVLLDSFSKQLVVMLLLEFLPQQNQTTMEMLRQQSLTMQQNQQMCAAMLRRMNLEEKRRNEADEKAAETARIAAEAALKAKTSDPFVPTPSASTSSPSALTGSASYTPGVAQNRAEKYLPALPVIDHQGMGKGWHTLHAAFFAEISRRDPGRRELRCEYSGPGEERPPDTGYRASEQQVPPGWPTGSFQEWRSLAFESAPETAKERGPPFIQSVSKVTCTADGRWLPEADPQVLALNYPKTLAASVAASLVMMDARSPRILVIGLGSGSVPLWLANAVPDSSVDVVELEEAVIRAAGEALGFPAAGGSGGTGSSPLRRALRGRLQAICGDGAALAAEWAADPHGPRYDAVIIDAYDALNRVPRPLWDEAGPLAEALPVLLKERAVVAANVPPGFPTEEMLRGFQKRLQGSKAQAAPALALEVPETANTVALVLRGSGSAVEFYGHLCEAAERFQQSGVCLFDAPERLTKCAVQAW</sequence>
<evidence type="ECO:0000256" key="1">
    <source>
        <dbReference type="SAM" id="MobiDB-lite"/>
    </source>
</evidence>
<name>A0A1Q9DU62_SYMMI</name>
<dbReference type="Proteomes" id="UP000186817">
    <property type="component" value="Unassembled WGS sequence"/>
</dbReference>
<dbReference type="SUPFAM" id="SSF53335">
    <property type="entry name" value="S-adenosyl-L-methionine-dependent methyltransferases"/>
    <property type="match status" value="1"/>
</dbReference>
<reference evidence="2 3" key="1">
    <citation type="submission" date="2016-02" db="EMBL/GenBank/DDBJ databases">
        <title>Genome analysis of coral dinoflagellate symbionts highlights evolutionary adaptations to a symbiotic lifestyle.</title>
        <authorList>
            <person name="Aranda M."/>
            <person name="Li Y."/>
            <person name="Liew Y.J."/>
            <person name="Baumgarten S."/>
            <person name="Simakov O."/>
            <person name="Wilson M."/>
            <person name="Piel J."/>
            <person name="Ashoor H."/>
            <person name="Bougouffa S."/>
            <person name="Bajic V.B."/>
            <person name="Ryu T."/>
            <person name="Ravasi T."/>
            <person name="Bayer T."/>
            <person name="Micklem G."/>
            <person name="Kim H."/>
            <person name="Bhak J."/>
            <person name="Lajeunesse T.C."/>
            <person name="Voolstra C.R."/>
        </authorList>
    </citation>
    <scope>NUCLEOTIDE SEQUENCE [LARGE SCALE GENOMIC DNA]</scope>
    <source>
        <strain evidence="2 3">CCMP2467</strain>
    </source>
</reference>
<organism evidence="2 3">
    <name type="scientific">Symbiodinium microadriaticum</name>
    <name type="common">Dinoflagellate</name>
    <name type="synonym">Zooxanthella microadriatica</name>
    <dbReference type="NCBI Taxonomy" id="2951"/>
    <lineage>
        <taxon>Eukaryota</taxon>
        <taxon>Sar</taxon>
        <taxon>Alveolata</taxon>
        <taxon>Dinophyceae</taxon>
        <taxon>Suessiales</taxon>
        <taxon>Symbiodiniaceae</taxon>
        <taxon>Symbiodinium</taxon>
    </lineage>
</organism>
<dbReference type="EMBL" id="LSRX01000388">
    <property type="protein sequence ID" value="OLP98712.1"/>
    <property type="molecule type" value="Genomic_DNA"/>
</dbReference>
<accession>A0A1Q9DU62</accession>
<dbReference type="Gene3D" id="3.40.50.150">
    <property type="entry name" value="Vaccinia Virus protein VP39"/>
    <property type="match status" value="1"/>
</dbReference>
<evidence type="ECO:0008006" key="4">
    <source>
        <dbReference type="Google" id="ProtNLM"/>
    </source>
</evidence>